<comment type="caution">
    <text evidence="2">The sequence shown here is derived from an EMBL/GenBank/DDBJ whole genome shotgun (WGS) entry which is preliminary data.</text>
</comment>
<dbReference type="AlphaFoldDB" id="A0AAN7Y102"/>
<sequence>MDSVSVVTRSSRTSIVRSKASSASMASSARLREEAKRAALEAKAASLKQSPAEKKELRINTALAVSNAIYEEYDAQDKSDAMNMHLDNASTQHSLGKKENTQEQAGPSTDPTL</sequence>
<reference evidence="2 3" key="2">
    <citation type="journal article" date="2023" name="Mol. Biol. Evol.">
        <title>Genomics of Secondarily Temperate Adaptation in the Only Non-Antarctic Icefish.</title>
        <authorList>
            <person name="Rivera-Colon A.G."/>
            <person name="Rayamajhi N."/>
            <person name="Minhas B.F."/>
            <person name="Madrigal G."/>
            <person name="Bilyk K.T."/>
            <person name="Yoon V."/>
            <person name="Hune M."/>
            <person name="Gregory S."/>
            <person name="Cheng C.H.C."/>
            <person name="Catchen J.M."/>
        </authorList>
    </citation>
    <scope>NUCLEOTIDE SEQUENCE [LARGE SCALE GENOMIC DNA]</scope>
    <source>
        <strain evidence="2">JMC-PN-2008</strain>
    </source>
</reference>
<evidence type="ECO:0000313" key="3">
    <source>
        <dbReference type="Proteomes" id="UP001346869"/>
    </source>
</evidence>
<reference evidence="2 3" key="1">
    <citation type="journal article" date="2023" name="Genes (Basel)">
        <title>Chromosome-Level Genome Assembly and Circadian Gene Repertoire of the Patagonia Blennie Eleginops maclovinus-The Closest Ancestral Proxy of Antarctic Cryonotothenioids.</title>
        <authorList>
            <person name="Cheng C.C."/>
            <person name="Rivera-Colon A.G."/>
            <person name="Minhas B.F."/>
            <person name="Wilson L."/>
            <person name="Rayamajhi N."/>
            <person name="Vargas-Chacoff L."/>
            <person name="Catchen J.M."/>
        </authorList>
    </citation>
    <scope>NUCLEOTIDE SEQUENCE [LARGE SCALE GENOMIC DNA]</scope>
    <source>
        <strain evidence="2">JMC-PN-2008</strain>
    </source>
</reference>
<keyword evidence="3" id="KW-1185">Reference proteome</keyword>
<feature type="compositionally biased region" description="Polar residues" evidence="1">
    <location>
        <begin position="102"/>
        <end position="113"/>
    </location>
</feature>
<organism evidence="2 3">
    <name type="scientific">Eleginops maclovinus</name>
    <name type="common">Patagonian blennie</name>
    <name type="synonym">Eleginus maclovinus</name>
    <dbReference type="NCBI Taxonomy" id="56733"/>
    <lineage>
        <taxon>Eukaryota</taxon>
        <taxon>Metazoa</taxon>
        <taxon>Chordata</taxon>
        <taxon>Craniata</taxon>
        <taxon>Vertebrata</taxon>
        <taxon>Euteleostomi</taxon>
        <taxon>Actinopterygii</taxon>
        <taxon>Neopterygii</taxon>
        <taxon>Teleostei</taxon>
        <taxon>Neoteleostei</taxon>
        <taxon>Acanthomorphata</taxon>
        <taxon>Eupercaria</taxon>
        <taxon>Perciformes</taxon>
        <taxon>Notothenioidei</taxon>
        <taxon>Eleginopidae</taxon>
        <taxon>Eleginops</taxon>
    </lineage>
</organism>
<proteinExistence type="predicted"/>
<dbReference type="EMBL" id="JAUZQC010000005">
    <property type="protein sequence ID" value="KAK5870456.1"/>
    <property type="molecule type" value="Genomic_DNA"/>
</dbReference>
<feature type="compositionally biased region" description="Low complexity" evidence="1">
    <location>
        <begin position="1"/>
        <end position="29"/>
    </location>
</feature>
<feature type="region of interest" description="Disordered" evidence="1">
    <location>
        <begin position="80"/>
        <end position="113"/>
    </location>
</feature>
<name>A0AAN7Y102_ELEMC</name>
<evidence type="ECO:0000256" key="1">
    <source>
        <dbReference type="SAM" id="MobiDB-lite"/>
    </source>
</evidence>
<protein>
    <submittedName>
        <fullName evidence="2">Uncharacterized protein</fullName>
    </submittedName>
</protein>
<gene>
    <name evidence="2" type="ORF">PBY51_003400</name>
</gene>
<dbReference type="Proteomes" id="UP001346869">
    <property type="component" value="Unassembled WGS sequence"/>
</dbReference>
<feature type="region of interest" description="Disordered" evidence="1">
    <location>
        <begin position="1"/>
        <end position="36"/>
    </location>
</feature>
<accession>A0AAN7Y102</accession>
<evidence type="ECO:0000313" key="2">
    <source>
        <dbReference type="EMBL" id="KAK5870456.1"/>
    </source>
</evidence>